<comment type="caution">
    <text evidence="2">The sequence shown here is derived from an EMBL/GenBank/DDBJ whole genome shotgun (WGS) entry which is preliminary data.</text>
</comment>
<accession>A0ABN8P400</accession>
<protein>
    <submittedName>
        <fullName evidence="2">Uncharacterized protein</fullName>
    </submittedName>
</protein>
<feature type="region of interest" description="Disordered" evidence="1">
    <location>
        <begin position="52"/>
        <end position="74"/>
    </location>
</feature>
<evidence type="ECO:0000256" key="1">
    <source>
        <dbReference type="SAM" id="MobiDB-lite"/>
    </source>
</evidence>
<feature type="non-terminal residue" evidence="2">
    <location>
        <position position="812"/>
    </location>
</feature>
<name>A0ABN8P400_9CNID</name>
<keyword evidence="3" id="KW-1185">Reference proteome</keyword>
<sequence>MGIFNEQNFDHPFAKGIQGAPGVGFSLTADGNYDMNKKRLTNVGAPSANTDAATKKYVDDNSSGSPSTSRLTVDSNIDMKGQYRILRLKHPVDADEPATKQYADSTFLDRNGSYTMIGNLSMNNNKIIKLGTPTANDDAATKKYVDDKPVTSSRLTINSNINMGDQYRITNLSTPLDGKEPSTKDYVDNTFLDRDGSYPMKGNINMANNRIFNLPAPNGSNQPTPLAFTDLKYVARDGSSTMTNNLNMDNKKIVNLRPPTSDTDGANKKYVDDSIPDTSSFIKKDGSVSMTNNLNLGNKKIVGLATPTSNTDAATKKYVDDNTGAPDLSDYLEKDGTVAMTGNLNLGNNKIINLSKPTQDNDAVNKDYADKLVHHTAVQPSHYNDQFAYLMSSAAQWTDEITSGTSFVIKKIGDLAPNQGNFHDYNHKVIYLGINKNTQGGYKYKMGINFYRLTANTDYTLCLEILNTEYALWHKSQISVDKGTSTGLSIGNVSIRKLSHRYTQSNGQQQFMYYHRIIVNFQKLSTGNKFFLHFLVDIPQTGTDLSTYPRQFSGVYIITYGIVGTFSNIDPDKVYDYHTAFDIKPTQVVYNVDINANNKKILNVNLDRNNDNSAATVGMVKEIKPHTINDLYRSYFEDVYDFTNASNYKLSRTSSDIFEFNHIDKSLSKSDIETLKDFYRHYHKKYWCFKNCYKSYKFLDNVLTITGISLVTIGTIAGGITLNPVVLGVINGAGIIVAGIGKKENAQRKIEMSKIAYTTYEKVLVELRSALRGDEWDKQEFVDRMKLIDEMIIDQTPLSDRFVSNYNKKFII</sequence>
<organism evidence="2 3">
    <name type="scientific">Porites lobata</name>
    <dbReference type="NCBI Taxonomy" id="104759"/>
    <lineage>
        <taxon>Eukaryota</taxon>
        <taxon>Metazoa</taxon>
        <taxon>Cnidaria</taxon>
        <taxon>Anthozoa</taxon>
        <taxon>Hexacorallia</taxon>
        <taxon>Scleractinia</taxon>
        <taxon>Fungiina</taxon>
        <taxon>Poritidae</taxon>
        <taxon>Porites</taxon>
    </lineage>
</organism>
<dbReference type="EMBL" id="CALNXK010000052">
    <property type="protein sequence ID" value="CAH3132950.1"/>
    <property type="molecule type" value="Genomic_DNA"/>
</dbReference>
<proteinExistence type="predicted"/>
<feature type="compositionally biased region" description="Polar residues" evidence="1">
    <location>
        <begin position="60"/>
        <end position="74"/>
    </location>
</feature>
<evidence type="ECO:0000313" key="2">
    <source>
        <dbReference type="EMBL" id="CAH3132950.1"/>
    </source>
</evidence>
<dbReference type="Proteomes" id="UP001159405">
    <property type="component" value="Unassembled WGS sequence"/>
</dbReference>
<evidence type="ECO:0000313" key="3">
    <source>
        <dbReference type="Proteomes" id="UP001159405"/>
    </source>
</evidence>
<reference evidence="2 3" key="1">
    <citation type="submission" date="2022-05" db="EMBL/GenBank/DDBJ databases">
        <authorList>
            <consortium name="Genoscope - CEA"/>
            <person name="William W."/>
        </authorList>
    </citation>
    <scope>NUCLEOTIDE SEQUENCE [LARGE SCALE GENOMIC DNA]</scope>
</reference>
<gene>
    <name evidence="2" type="ORF">PLOB_00036579</name>
</gene>